<dbReference type="GO" id="GO:0004352">
    <property type="term" value="F:glutamate dehydrogenase (NAD+) activity"/>
    <property type="evidence" value="ECO:0007669"/>
    <property type="project" value="TreeGrafter"/>
</dbReference>
<dbReference type="Proteomes" id="UP000190027">
    <property type="component" value="Unassembled WGS sequence"/>
</dbReference>
<dbReference type="InterPro" id="IPR036291">
    <property type="entry name" value="NAD(P)-bd_dom_sf"/>
</dbReference>
<evidence type="ECO:0000313" key="4">
    <source>
        <dbReference type="EMBL" id="SKA77911.1"/>
    </source>
</evidence>
<dbReference type="AlphaFoldDB" id="A0A1T4WMR6"/>
<dbReference type="PANTHER" id="PTHR11606">
    <property type="entry name" value="GLUTAMATE DEHYDROGENASE"/>
    <property type="match status" value="1"/>
</dbReference>
<keyword evidence="5" id="KW-1185">Reference proteome</keyword>
<gene>
    <name evidence="4" type="ORF">SAMN02745704_01062</name>
</gene>
<reference evidence="4 5" key="1">
    <citation type="submission" date="2017-02" db="EMBL/GenBank/DDBJ databases">
        <authorList>
            <person name="Peterson S.W."/>
        </authorList>
    </citation>
    <scope>NUCLEOTIDE SEQUENCE [LARGE SCALE GENOMIC DNA]</scope>
    <source>
        <strain evidence="4 5">DSM 16080</strain>
    </source>
</reference>
<organism evidence="4 5">
    <name type="scientific">Paucidesulfovibrio gracilis DSM 16080</name>
    <dbReference type="NCBI Taxonomy" id="1121449"/>
    <lineage>
        <taxon>Bacteria</taxon>
        <taxon>Pseudomonadati</taxon>
        <taxon>Thermodesulfobacteriota</taxon>
        <taxon>Desulfovibrionia</taxon>
        <taxon>Desulfovibrionales</taxon>
        <taxon>Desulfovibrionaceae</taxon>
        <taxon>Paucidesulfovibrio</taxon>
    </lineage>
</organism>
<dbReference type="GO" id="GO:0006538">
    <property type="term" value="P:L-glutamate catabolic process"/>
    <property type="evidence" value="ECO:0007669"/>
    <property type="project" value="TreeGrafter"/>
</dbReference>
<dbReference type="RefSeq" id="WP_078716636.1">
    <property type="nucleotide sequence ID" value="NZ_FUYC01000003.1"/>
</dbReference>
<evidence type="ECO:0000256" key="1">
    <source>
        <dbReference type="ARBA" id="ARBA00006382"/>
    </source>
</evidence>
<evidence type="ECO:0000313" key="5">
    <source>
        <dbReference type="Proteomes" id="UP000190027"/>
    </source>
</evidence>
<proteinExistence type="inferred from homology"/>
<dbReference type="InterPro" id="IPR046346">
    <property type="entry name" value="Aminoacid_DH-like_N_sf"/>
</dbReference>
<dbReference type="SUPFAM" id="SSF51735">
    <property type="entry name" value="NAD(P)-binding Rossmann-fold domains"/>
    <property type="match status" value="1"/>
</dbReference>
<sequence>MASDVENGVDAVLDRLKSDLREAADSLVPWFHQNMPEYYFRTHTKEEQLWHLHAMLSAGVLTEQQAVVLKSPCGTRVTHIMPGSDMASLIHSVGLLAEERIQTARLYTSMDDSLRLDTFLLGKQALCETRTTPFRQALDLVRSAGMRLDDEAAFEEFLASASQDYVDKFEPNRAVRHFEMCRCVESTERVHVVLDSDDAQGFDRIMLAMENPPARGVLLQALKVFQREGYEVLRAYGDEFERGESGRMAVMSFYLDRSQGGLEESSPAFQRLKRQLMAVKWFTFHSLELLAEEDGWEIGRVMLLQAACEFAHQFLIRKNIYAYTSAKIVRTALKHRELLDHMASYFEARFDPEIREPREELEQKRRDMVHALLRDVNDDIARKILGYIFRFFRHVLRCNYYMPNRFGLSFRMDPRVLPPLPDEERPYAFYCFHGPSCFGFHVRYRDMSRGGVRVVRTRTQEQFEIESNRLFDEANQLARAQQYKNKDIPEGGSKAVILLGPTGEIDLAVKSMVDSLLDIIVTDEKGRLAPQIVDYLQHEEIIYLGPDENITPRHIEWITARAAKRGYRWPNAFMSSKPRTGINHKRYGVTSEGVIVFAEEVLRSLDIDPHRDPFTVKLTGGPAGDVASNVVKILHREFGDKARVVAMSDGHGAVHDPDGLNYEELLRLIEADLRTSHFDASKLTGKGAFVVSTDTPDGVRKRDDLHNIVEADIFIPAGGRPDTMNIKNWQRFMRKDGTPTARAVVEGANLFIAPDARARLESKGVLCVPGPSANKTGVICSSYEILAGLILSDEEFLEMKDQYAEELLEILRQRARDEARLLLREYRYASGTMTLTELSYEVSRAINSLGDSIVTMLSKDVSSLPDDKPLCDLLLAYCPPILVERYADRIIQNVPRRHQFALLAAFMASRILYAEGLGWINRLTRVRSMRDVVYAYLEEEKRVAALVRTIQECGFAEKDLVADIVGATGRKLLTSKRLGL</sequence>
<dbReference type="InterPro" id="IPR006096">
    <property type="entry name" value="Glu/Leu/Phe/Val/Trp_DH_C"/>
</dbReference>
<comment type="similarity">
    <text evidence="1">Belongs to the Glu/Leu/Phe/Val dehydrogenases family.</text>
</comment>
<evidence type="ECO:0000256" key="2">
    <source>
        <dbReference type="ARBA" id="ARBA00023002"/>
    </source>
</evidence>
<evidence type="ECO:0000259" key="3">
    <source>
        <dbReference type="SMART" id="SM00839"/>
    </source>
</evidence>
<dbReference type="STRING" id="1121449.SAMN02745704_01062"/>
<dbReference type="Gene3D" id="3.40.50.720">
    <property type="entry name" value="NAD(P)-binding Rossmann-like Domain"/>
    <property type="match status" value="1"/>
</dbReference>
<dbReference type="OrthoDB" id="19378at2"/>
<dbReference type="PANTHER" id="PTHR11606:SF39">
    <property type="entry name" value="GLUTAMATE_PHENYLALANINE_LEUCINE_VALINE_L-TRYPTOPHAN DEHYDROGENASE C-TERMINAL DOMAIN-CONTAINING PROTEIN"/>
    <property type="match status" value="1"/>
</dbReference>
<dbReference type="EMBL" id="FUYC01000003">
    <property type="protein sequence ID" value="SKA77911.1"/>
    <property type="molecule type" value="Genomic_DNA"/>
</dbReference>
<keyword evidence="2" id="KW-0560">Oxidoreductase</keyword>
<dbReference type="Pfam" id="PF00208">
    <property type="entry name" value="ELFV_dehydrog"/>
    <property type="match status" value="1"/>
</dbReference>
<name>A0A1T4WMR6_9BACT</name>
<protein>
    <submittedName>
        <fullName evidence="4">Glutamate dehydrogenase</fullName>
    </submittedName>
</protein>
<feature type="domain" description="Glutamate/phenylalanine/leucine/valine/L-tryptophan dehydrogenase C-terminal" evidence="3">
    <location>
        <begin position="581"/>
        <end position="837"/>
    </location>
</feature>
<dbReference type="SUPFAM" id="SSF53223">
    <property type="entry name" value="Aminoacid dehydrogenase-like, N-terminal domain"/>
    <property type="match status" value="1"/>
</dbReference>
<accession>A0A1T4WMR6</accession>
<dbReference type="SMART" id="SM00839">
    <property type="entry name" value="ELFV_dehydrog"/>
    <property type="match status" value="1"/>
</dbReference>